<evidence type="ECO:0000313" key="2">
    <source>
        <dbReference type="EMBL" id="PWW03432.1"/>
    </source>
</evidence>
<dbReference type="InterPro" id="IPR041698">
    <property type="entry name" value="Methyltransf_25"/>
</dbReference>
<protein>
    <submittedName>
        <fullName evidence="2">tRNA (Cmo5U34)-methyltransferase</fullName>
    </submittedName>
</protein>
<sequence>MTIDDKDAHASPKRSGEDLAAAFSDADAVSRYADGPVRLVPGFHHLQRMSAQLLAEHVPAEGRVLVVGAGGGLELKVFAELYSGWRFDGVDPSAEMLGLARQTLGTLASRADLHHGYIENAPRGPFDGATSLLTLHFLPREDRLRTLVEIRKRLAPGAPLVLAHHSFPQGAGEKELWLNRFAAFGIASGFPETLARQAIQGIGERLPVLSPEQDEALLREAGFGGVSLFYAALTFRGWVAYAP</sequence>
<dbReference type="SUPFAM" id="SSF53335">
    <property type="entry name" value="S-adenosyl-L-methionine-dependent methyltransferases"/>
    <property type="match status" value="1"/>
</dbReference>
<proteinExistence type="predicted"/>
<feature type="domain" description="Methyltransferase" evidence="1">
    <location>
        <begin position="64"/>
        <end position="157"/>
    </location>
</feature>
<dbReference type="PANTHER" id="PTHR43464:SF58">
    <property type="entry name" value="BLR7975 PROTEIN"/>
    <property type="match status" value="1"/>
</dbReference>
<dbReference type="InterPro" id="IPR029063">
    <property type="entry name" value="SAM-dependent_MTases_sf"/>
</dbReference>
<keyword evidence="2" id="KW-0489">Methyltransferase</keyword>
<comment type="caution">
    <text evidence="2">The sequence shown here is derived from an EMBL/GenBank/DDBJ whole genome shotgun (WGS) entry which is preliminary data.</text>
</comment>
<evidence type="ECO:0000259" key="1">
    <source>
        <dbReference type="Pfam" id="PF13649"/>
    </source>
</evidence>
<keyword evidence="2" id="KW-0808">Transferase</keyword>
<dbReference type="GO" id="GO:0008168">
    <property type="term" value="F:methyltransferase activity"/>
    <property type="evidence" value="ECO:0007669"/>
    <property type="project" value="UniProtKB-KW"/>
</dbReference>
<gene>
    <name evidence="2" type="ORF">DFR52_101112</name>
</gene>
<name>A0A317PPP7_9HYPH</name>
<evidence type="ECO:0000313" key="3">
    <source>
        <dbReference type="Proteomes" id="UP000246352"/>
    </source>
</evidence>
<accession>A0A317PPP7</accession>
<keyword evidence="3" id="KW-1185">Reference proteome</keyword>
<dbReference type="OrthoDB" id="213472at2"/>
<dbReference type="Gene3D" id="3.40.50.150">
    <property type="entry name" value="Vaccinia Virus protein VP39"/>
    <property type="match status" value="1"/>
</dbReference>
<dbReference type="EMBL" id="QGTR01000001">
    <property type="protein sequence ID" value="PWW03432.1"/>
    <property type="molecule type" value="Genomic_DNA"/>
</dbReference>
<dbReference type="RefSeq" id="WP_110029997.1">
    <property type="nucleotide sequence ID" value="NZ_QGTR01000001.1"/>
</dbReference>
<dbReference type="Proteomes" id="UP000246352">
    <property type="component" value="Unassembled WGS sequence"/>
</dbReference>
<dbReference type="PANTHER" id="PTHR43464">
    <property type="entry name" value="METHYLTRANSFERASE"/>
    <property type="match status" value="1"/>
</dbReference>
<reference evidence="2 3" key="1">
    <citation type="submission" date="2018-05" db="EMBL/GenBank/DDBJ databases">
        <title>Genomic Encyclopedia of Type Strains, Phase IV (KMG-IV): sequencing the most valuable type-strain genomes for metagenomic binning, comparative biology and taxonomic classification.</title>
        <authorList>
            <person name="Goeker M."/>
        </authorList>
    </citation>
    <scope>NUCLEOTIDE SEQUENCE [LARGE SCALE GENOMIC DNA]</scope>
    <source>
        <strain evidence="2 3">DSM 16791</strain>
    </source>
</reference>
<dbReference type="AlphaFoldDB" id="A0A317PPP7"/>
<dbReference type="CDD" id="cd02440">
    <property type="entry name" value="AdoMet_MTases"/>
    <property type="match status" value="1"/>
</dbReference>
<dbReference type="GO" id="GO:0032259">
    <property type="term" value="P:methylation"/>
    <property type="evidence" value="ECO:0007669"/>
    <property type="project" value="UniProtKB-KW"/>
</dbReference>
<dbReference type="Pfam" id="PF13649">
    <property type="entry name" value="Methyltransf_25"/>
    <property type="match status" value="1"/>
</dbReference>
<organism evidence="2 3">
    <name type="scientific">Hoeflea marina</name>
    <dbReference type="NCBI Taxonomy" id="274592"/>
    <lineage>
        <taxon>Bacteria</taxon>
        <taxon>Pseudomonadati</taxon>
        <taxon>Pseudomonadota</taxon>
        <taxon>Alphaproteobacteria</taxon>
        <taxon>Hyphomicrobiales</taxon>
        <taxon>Rhizobiaceae</taxon>
        <taxon>Hoeflea</taxon>
    </lineage>
</organism>